<organism evidence="2 3">
    <name type="scientific">Brevibacterium paucivorans</name>
    <dbReference type="NCBI Taxonomy" id="170994"/>
    <lineage>
        <taxon>Bacteria</taxon>
        <taxon>Bacillati</taxon>
        <taxon>Actinomycetota</taxon>
        <taxon>Actinomycetes</taxon>
        <taxon>Micrococcales</taxon>
        <taxon>Brevibacteriaceae</taxon>
        <taxon>Brevibacterium</taxon>
    </lineage>
</organism>
<dbReference type="SUPFAM" id="SSF55486">
    <property type="entry name" value="Metalloproteases ('zincins'), catalytic domain"/>
    <property type="match status" value="1"/>
</dbReference>
<evidence type="ECO:0000313" key="2">
    <source>
        <dbReference type="EMBL" id="PMD06079.1"/>
    </source>
</evidence>
<dbReference type="RefSeq" id="WP_102237734.1">
    <property type="nucleotide sequence ID" value="NZ_PNHK01000001.1"/>
</dbReference>
<name>A0A2N6VPQ9_9MICO</name>
<accession>A0A2N6VPQ9</accession>
<feature type="region of interest" description="Disordered" evidence="1">
    <location>
        <begin position="61"/>
        <end position="87"/>
    </location>
</feature>
<sequence length="436" mass="47227">MSDKDRDKDSSGDDPLNNLFGMLFGAGGAQGGAQGQFPAGGIPIDGNMLSSILGQIQGLMGQSGGAGDVARQTATSKVPTPDPSVTDEVSRATHDAFRLAELWLERVTEFTTTNEAQSLTRKDWATQSVEGWVEIAQPIQANMSRTFTESMSDQIPEEMRPFMSSMSSMMTNMSASLFGAQIGEALGTLSGSVLTGTDYNLPILDAPALIESNISGASAELDLDHTQLRIFVACVELAKRALFASTPWLAGHIRTAFAKYASNVEVDSSNIHDMMGNINPQNMHEATEELRNGMFKPVSTEEGEQAKESLTRIVSTVAGWADVVAYNACEALEQRDEIREALRRRTTMTSDSENALSQLIGLDLTPTRLRDAAALFTYLESSEGAQARDAVFSHPDALPTNADLDDPLGYSERHSEQAQTEDDMDEALRRLLEEES</sequence>
<dbReference type="NCBIfam" id="TIGR03624">
    <property type="entry name" value="putative hydrolase"/>
    <property type="match status" value="1"/>
</dbReference>
<dbReference type="OrthoDB" id="8478472at2"/>
<dbReference type="Pfam" id="PF10103">
    <property type="entry name" value="Zincin_2"/>
    <property type="match status" value="1"/>
</dbReference>
<dbReference type="Proteomes" id="UP000235598">
    <property type="component" value="Unassembled WGS sequence"/>
</dbReference>
<evidence type="ECO:0008006" key="4">
    <source>
        <dbReference type="Google" id="ProtNLM"/>
    </source>
</evidence>
<comment type="caution">
    <text evidence="2">The sequence shown here is derived from an EMBL/GenBank/DDBJ whole genome shotgun (WGS) entry which is preliminary data.</text>
</comment>
<protein>
    <recommendedName>
        <fullName evidence="4">Hydrolase</fullName>
    </recommendedName>
</protein>
<dbReference type="AlphaFoldDB" id="A0A2N6VPQ9"/>
<dbReference type="Gene3D" id="1.20.150.30">
    <property type="entry name" value="Zincin-like metallopeptidase, N-terminal domain"/>
    <property type="match status" value="1"/>
</dbReference>
<dbReference type="InterPro" id="IPR018766">
    <property type="entry name" value="Zinicin_2"/>
</dbReference>
<dbReference type="EMBL" id="PNHK01000001">
    <property type="protein sequence ID" value="PMD06079.1"/>
    <property type="molecule type" value="Genomic_DNA"/>
</dbReference>
<feature type="region of interest" description="Disordered" evidence="1">
    <location>
        <begin position="395"/>
        <end position="424"/>
    </location>
</feature>
<gene>
    <name evidence="2" type="ORF">CJ199_01375</name>
</gene>
<evidence type="ECO:0000256" key="1">
    <source>
        <dbReference type="SAM" id="MobiDB-lite"/>
    </source>
</evidence>
<evidence type="ECO:0000313" key="3">
    <source>
        <dbReference type="Proteomes" id="UP000235598"/>
    </source>
</evidence>
<dbReference type="PANTHER" id="PTHR39420">
    <property type="match status" value="1"/>
</dbReference>
<proteinExistence type="predicted"/>
<reference evidence="2 3" key="1">
    <citation type="submission" date="2017-09" db="EMBL/GenBank/DDBJ databases">
        <title>Bacterial strain isolated from the female urinary microbiota.</title>
        <authorList>
            <person name="Thomas-White K."/>
            <person name="Kumar N."/>
            <person name="Forster S."/>
            <person name="Putonti C."/>
            <person name="Lawley T."/>
            <person name="Wolfe A.J."/>
        </authorList>
    </citation>
    <scope>NUCLEOTIDE SEQUENCE [LARGE SCALE GENOMIC DNA]</scope>
    <source>
        <strain evidence="2 3">UMB1301</strain>
    </source>
</reference>
<dbReference type="PANTHER" id="PTHR39420:SF2">
    <property type="entry name" value="HYDROLASE"/>
    <property type="match status" value="1"/>
</dbReference>
<dbReference type="InterPro" id="IPR042271">
    <property type="entry name" value="Zinicin_2_N"/>
</dbReference>